<dbReference type="STRING" id="1172194.WQQ_07960"/>
<dbReference type="InterPro" id="IPR009097">
    <property type="entry name" value="Cyclic_Pdiesterase"/>
</dbReference>
<dbReference type="InterPro" id="IPR004175">
    <property type="entry name" value="RNA_CPDase"/>
</dbReference>
<dbReference type="PANTHER" id="PTHR35561">
    <property type="entry name" value="RNA 2',3'-CYCLIC PHOSPHODIESTERASE"/>
    <property type="match status" value="1"/>
</dbReference>
<accession>I7ZFH5</accession>
<reference evidence="2 3" key="1">
    <citation type="journal article" date="2012" name="J. Bacteriol.">
        <title>Genome Sequence of n-Alkane-Degrading Hydrocarboniphaga effusa Strain AP103T (ATCC BAA-332T).</title>
        <authorList>
            <person name="Chang H.K."/>
            <person name="Zylstra G.J."/>
            <person name="Chae J.C."/>
        </authorList>
    </citation>
    <scope>NUCLEOTIDE SEQUENCE [LARGE SCALE GENOMIC DNA]</scope>
    <source>
        <strain evidence="2 3">AP103</strain>
    </source>
</reference>
<evidence type="ECO:0000313" key="3">
    <source>
        <dbReference type="Proteomes" id="UP000003704"/>
    </source>
</evidence>
<dbReference type="RefSeq" id="WP_007183752.1">
    <property type="nucleotide sequence ID" value="NZ_AKGD01000001.1"/>
</dbReference>
<dbReference type="Proteomes" id="UP000003704">
    <property type="component" value="Unassembled WGS sequence"/>
</dbReference>
<gene>
    <name evidence="2" type="ORF">WQQ_07960</name>
</gene>
<dbReference type="Gene3D" id="3.90.1140.10">
    <property type="entry name" value="Cyclic phosphodiesterase"/>
    <property type="match status" value="1"/>
</dbReference>
<dbReference type="OrthoDB" id="7061261at2"/>
<dbReference type="PANTHER" id="PTHR35561:SF1">
    <property type="entry name" value="RNA 2',3'-CYCLIC PHOSPHODIESTERASE"/>
    <property type="match status" value="1"/>
</dbReference>
<dbReference type="GO" id="GO:0004113">
    <property type="term" value="F:2',3'-cyclic-nucleotide 3'-phosphodiesterase activity"/>
    <property type="evidence" value="ECO:0007669"/>
    <property type="project" value="InterPro"/>
</dbReference>
<dbReference type="SUPFAM" id="SSF55144">
    <property type="entry name" value="LigT-like"/>
    <property type="match status" value="1"/>
</dbReference>
<comment type="caution">
    <text evidence="2">The sequence shown here is derived from an EMBL/GenBank/DDBJ whole genome shotgun (WGS) entry which is preliminary data.</text>
</comment>
<proteinExistence type="predicted"/>
<evidence type="ECO:0000313" key="2">
    <source>
        <dbReference type="EMBL" id="EIT70659.1"/>
    </source>
</evidence>
<organism evidence="2 3">
    <name type="scientific">Hydrocarboniphaga effusa AP103</name>
    <dbReference type="NCBI Taxonomy" id="1172194"/>
    <lineage>
        <taxon>Bacteria</taxon>
        <taxon>Pseudomonadati</taxon>
        <taxon>Pseudomonadota</taxon>
        <taxon>Gammaproteobacteria</taxon>
        <taxon>Nevskiales</taxon>
        <taxon>Nevskiaceae</taxon>
        <taxon>Hydrocarboniphaga</taxon>
    </lineage>
</organism>
<evidence type="ECO:0000256" key="1">
    <source>
        <dbReference type="ARBA" id="ARBA00022801"/>
    </source>
</evidence>
<protein>
    <recommendedName>
        <fullName evidence="4">RNA 2',3'-cyclic phosphodiesterase</fullName>
    </recommendedName>
</protein>
<evidence type="ECO:0008006" key="4">
    <source>
        <dbReference type="Google" id="ProtNLM"/>
    </source>
</evidence>
<name>I7ZFH5_9GAMM</name>
<dbReference type="AlphaFoldDB" id="I7ZFH5"/>
<keyword evidence="3" id="KW-1185">Reference proteome</keyword>
<dbReference type="EMBL" id="AKGD01000001">
    <property type="protein sequence ID" value="EIT70659.1"/>
    <property type="molecule type" value="Genomic_DNA"/>
</dbReference>
<sequence>MTLFFSLWPDELTRAGLADRAELIRRQHPTPGAWFEAARYHLTLHAVKAKPEHEAAWMDKTRTAAAQVRAAPFELRIDQAGSFPNQERIPWWLGCTQTPPGLTLLWRELRDVLKQHGVPMFSNPLTPHLTLVYNARRDLPERPVPPLTWAVRDFVLLRSRQGDPNERGSSLAYELLGRWPLNGGPDHAPQRDLWDN</sequence>
<dbReference type="Pfam" id="PF13563">
    <property type="entry name" value="2_5_RNA_ligase2"/>
    <property type="match status" value="1"/>
</dbReference>
<dbReference type="GO" id="GO:0008664">
    <property type="term" value="F:RNA 2',3'-cyclic 3'-phosphodiesterase activity"/>
    <property type="evidence" value="ECO:0007669"/>
    <property type="project" value="InterPro"/>
</dbReference>
<keyword evidence="1" id="KW-0378">Hydrolase</keyword>